<keyword evidence="1" id="KW-0472">Membrane</keyword>
<dbReference type="OrthoDB" id="7906671at2"/>
<dbReference type="PATRIC" id="fig|1079.6.peg.3465"/>
<organism evidence="2 3">
    <name type="scientific">Blastochloris viridis</name>
    <name type="common">Rhodopseudomonas viridis</name>
    <dbReference type="NCBI Taxonomy" id="1079"/>
    <lineage>
        <taxon>Bacteria</taxon>
        <taxon>Pseudomonadati</taxon>
        <taxon>Pseudomonadota</taxon>
        <taxon>Alphaproteobacteria</taxon>
        <taxon>Hyphomicrobiales</taxon>
        <taxon>Blastochloridaceae</taxon>
        <taxon>Blastochloris</taxon>
    </lineage>
</organism>
<name>A0A0P0JAP4_BLAVI</name>
<protein>
    <submittedName>
        <fullName evidence="2">Uncharacterized protein</fullName>
    </submittedName>
</protein>
<accession>A0A0P0JAP4</accession>
<feature type="transmembrane region" description="Helical" evidence="1">
    <location>
        <begin position="64"/>
        <end position="90"/>
    </location>
</feature>
<keyword evidence="3" id="KW-1185">Reference proteome</keyword>
<feature type="transmembrane region" description="Helical" evidence="1">
    <location>
        <begin position="136"/>
        <end position="154"/>
    </location>
</feature>
<dbReference type="AlphaFoldDB" id="A0A0P0JAP4"/>
<feature type="transmembrane region" description="Helical" evidence="1">
    <location>
        <begin position="102"/>
        <end position="124"/>
    </location>
</feature>
<dbReference type="KEGG" id="bvr:BVIR_3299"/>
<evidence type="ECO:0000313" key="2">
    <source>
        <dbReference type="EMBL" id="CUU43717.1"/>
    </source>
</evidence>
<keyword evidence="1" id="KW-1133">Transmembrane helix</keyword>
<keyword evidence="1" id="KW-0812">Transmembrane</keyword>
<proteinExistence type="predicted"/>
<reference evidence="3" key="1">
    <citation type="journal article" date="2016" name="Genome Announc.">
        <title>Revised genome sequence of the purple photosynthetic bacterium Blastochloris viridis.</title>
        <authorList>
            <person name="Liu L.N."/>
            <person name="Faulkner M."/>
            <person name="Liu X."/>
            <person name="Huang F."/>
            <person name="Darby A.C."/>
            <person name="Hall N."/>
        </authorList>
    </citation>
    <scope>NUCLEOTIDE SEQUENCE [LARGE SCALE GENOMIC DNA]</scope>
    <source>
        <strain evidence="3">ATCC 19567 / DSM 133 / F</strain>
    </source>
</reference>
<sequence length="174" mass="17832">MSVLWRLIVILFGLTLAAGAGLVFLTASFASTEFGDAGPEAFAQFALFAWLITFFSAEQGIDPLQLLGMVIAAAVVAPVAMPGALVAILTEAFGWRSLTLHMTANAALGAVVGALVGLYDLMAVEGVGAAPVETRAVLMMAATGGVVGFIYWLIAGRNASGFLVAPVSSRPSGR</sequence>
<dbReference type="EMBL" id="LN907867">
    <property type="protein sequence ID" value="CUU43717.1"/>
    <property type="molecule type" value="Genomic_DNA"/>
</dbReference>
<dbReference type="Proteomes" id="UP000065734">
    <property type="component" value="Chromosome I"/>
</dbReference>
<dbReference type="RefSeq" id="WP_055038534.1">
    <property type="nucleotide sequence ID" value="NZ_AP014854.2"/>
</dbReference>
<gene>
    <name evidence="2" type="ORF">BVIRIDIS_27430</name>
</gene>
<evidence type="ECO:0000256" key="1">
    <source>
        <dbReference type="SAM" id="Phobius"/>
    </source>
</evidence>
<evidence type="ECO:0000313" key="3">
    <source>
        <dbReference type="Proteomes" id="UP000065734"/>
    </source>
</evidence>
<dbReference type="STRING" id="1079.BVIR_3299"/>